<dbReference type="PANTHER" id="PTHR35371:SF1">
    <property type="entry name" value="BLR7753 PROTEIN"/>
    <property type="match status" value="1"/>
</dbReference>
<evidence type="ECO:0000256" key="1">
    <source>
        <dbReference type="ARBA" id="ARBA00004370"/>
    </source>
</evidence>
<dbReference type="OMA" id="MEGAHAN"/>
<evidence type="ECO:0000256" key="6">
    <source>
        <dbReference type="SAM" id="SignalP"/>
    </source>
</evidence>
<dbReference type="InterPro" id="IPR023352">
    <property type="entry name" value="MAPEG-like_dom_sf"/>
</dbReference>
<keyword evidence="3 5" id="KW-1133">Transmembrane helix</keyword>
<keyword evidence="8" id="KW-1185">Reference proteome</keyword>
<dbReference type="SUPFAM" id="SSF161084">
    <property type="entry name" value="MAPEG domain-like"/>
    <property type="match status" value="1"/>
</dbReference>
<evidence type="ECO:0000313" key="8">
    <source>
        <dbReference type="Proteomes" id="UP000193240"/>
    </source>
</evidence>
<comment type="subcellular location">
    <subcellularLocation>
        <location evidence="1">Membrane</location>
    </subcellularLocation>
</comment>
<organism evidence="7 8">
    <name type="scientific">Epicoccum nigrum</name>
    <name type="common">Soil fungus</name>
    <name type="synonym">Epicoccum purpurascens</name>
    <dbReference type="NCBI Taxonomy" id="105696"/>
    <lineage>
        <taxon>Eukaryota</taxon>
        <taxon>Fungi</taxon>
        <taxon>Dikarya</taxon>
        <taxon>Ascomycota</taxon>
        <taxon>Pezizomycotina</taxon>
        <taxon>Dothideomycetes</taxon>
        <taxon>Pleosporomycetidae</taxon>
        <taxon>Pleosporales</taxon>
        <taxon>Pleosporineae</taxon>
        <taxon>Didymellaceae</taxon>
        <taxon>Epicoccum</taxon>
    </lineage>
</organism>
<keyword evidence="2 5" id="KW-0812">Transmembrane</keyword>
<dbReference type="PANTHER" id="PTHR35371">
    <property type="entry name" value="INNER MEMBRANE PROTEIN"/>
    <property type="match status" value="1"/>
</dbReference>
<dbReference type="InParanoid" id="A0A1Y2LL19"/>
<dbReference type="Proteomes" id="UP000193240">
    <property type="component" value="Unassembled WGS sequence"/>
</dbReference>
<keyword evidence="6" id="KW-0732">Signal</keyword>
<feature type="signal peptide" evidence="6">
    <location>
        <begin position="1"/>
        <end position="24"/>
    </location>
</feature>
<sequence>MAPNYSLHSIPVYWFLALAPHAYAVGVAKKANNGHWDNTNPRNTSYLEQKVPKEALARYERAEAAHANGMENAPFFIGAVLAGNFAGLDATTLNAYTGVYIGLRVLYNVLYVRTTTLKSSRARSLVWLVSTVSLFVLYFKAANRMLARG</sequence>
<dbReference type="AlphaFoldDB" id="A0A1Y2LL19"/>
<dbReference type="Pfam" id="PF01124">
    <property type="entry name" value="MAPEG"/>
    <property type="match status" value="1"/>
</dbReference>
<evidence type="ECO:0000256" key="3">
    <source>
        <dbReference type="ARBA" id="ARBA00022989"/>
    </source>
</evidence>
<evidence type="ECO:0000256" key="5">
    <source>
        <dbReference type="SAM" id="Phobius"/>
    </source>
</evidence>
<protein>
    <submittedName>
        <fullName evidence="7">Uncharacterized protein</fullName>
    </submittedName>
</protein>
<dbReference type="EMBL" id="KZ107857">
    <property type="protein sequence ID" value="OSS44505.1"/>
    <property type="molecule type" value="Genomic_DNA"/>
</dbReference>
<proteinExistence type="predicted"/>
<evidence type="ECO:0000256" key="4">
    <source>
        <dbReference type="ARBA" id="ARBA00023136"/>
    </source>
</evidence>
<dbReference type="Gene3D" id="1.20.120.550">
    <property type="entry name" value="Membrane associated eicosanoid/glutathione metabolism-like domain"/>
    <property type="match status" value="1"/>
</dbReference>
<evidence type="ECO:0000313" key="7">
    <source>
        <dbReference type="EMBL" id="OSS44505.1"/>
    </source>
</evidence>
<name>A0A1Y2LL19_EPING</name>
<dbReference type="GO" id="GO:0016020">
    <property type="term" value="C:membrane"/>
    <property type="evidence" value="ECO:0007669"/>
    <property type="project" value="UniProtKB-SubCell"/>
</dbReference>
<feature type="transmembrane region" description="Helical" evidence="5">
    <location>
        <begin position="93"/>
        <end position="112"/>
    </location>
</feature>
<dbReference type="InterPro" id="IPR001129">
    <property type="entry name" value="Membr-assoc_MAPEG"/>
</dbReference>
<accession>A0A1Y2LL19</accession>
<evidence type="ECO:0000256" key="2">
    <source>
        <dbReference type="ARBA" id="ARBA00022692"/>
    </source>
</evidence>
<feature type="transmembrane region" description="Helical" evidence="5">
    <location>
        <begin position="124"/>
        <end position="141"/>
    </location>
</feature>
<reference evidence="7 8" key="1">
    <citation type="journal article" date="2017" name="Genome Announc.">
        <title>Genome sequence of the saprophytic ascomycete Epicoccum nigrum ICMP 19927 strain isolated from New Zealand.</title>
        <authorList>
            <person name="Fokin M."/>
            <person name="Fleetwood D."/>
            <person name="Weir B.S."/>
            <person name="Villas-Boas S.G."/>
        </authorList>
    </citation>
    <scope>NUCLEOTIDE SEQUENCE [LARGE SCALE GENOMIC DNA]</scope>
    <source>
        <strain evidence="7 8">ICMP 19927</strain>
    </source>
</reference>
<feature type="chain" id="PRO_5013367984" evidence="6">
    <location>
        <begin position="25"/>
        <end position="149"/>
    </location>
</feature>
<keyword evidence="4 5" id="KW-0472">Membrane</keyword>
<gene>
    <name evidence="7" type="ORF">B5807_10936</name>
</gene>